<accession>U5H4Y5</accession>
<evidence type="ECO:0000256" key="2">
    <source>
        <dbReference type="SAM" id="SignalP"/>
    </source>
</evidence>
<evidence type="ECO:0000313" key="4">
    <source>
        <dbReference type="EnsemblFungi" id="MVLG_02367T0"/>
    </source>
</evidence>
<evidence type="ECO:0000313" key="3">
    <source>
        <dbReference type="EMBL" id="KDE07323.1"/>
    </source>
</evidence>
<dbReference type="AlphaFoldDB" id="U5H4Y5"/>
<reference evidence="4" key="4">
    <citation type="submission" date="2015-06" db="UniProtKB">
        <authorList>
            <consortium name="EnsemblFungi"/>
        </authorList>
    </citation>
    <scope>IDENTIFICATION</scope>
</reference>
<dbReference type="HOGENOM" id="CLU_1143280_0_0_1"/>
<keyword evidence="5" id="KW-1185">Reference proteome</keyword>
<feature type="compositionally biased region" description="Low complexity" evidence="1">
    <location>
        <begin position="138"/>
        <end position="198"/>
    </location>
</feature>
<organism evidence="3">
    <name type="scientific">Microbotryum lychnidis-dioicae (strain p1A1 Lamole / MvSl-1064)</name>
    <name type="common">Anther smut fungus</name>
    <dbReference type="NCBI Taxonomy" id="683840"/>
    <lineage>
        <taxon>Eukaryota</taxon>
        <taxon>Fungi</taxon>
        <taxon>Dikarya</taxon>
        <taxon>Basidiomycota</taxon>
        <taxon>Pucciniomycotina</taxon>
        <taxon>Microbotryomycetes</taxon>
        <taxon>Microbotryales</taxon>
        <taxon>Microbotryaceae</taxon>
        <taxon>Microbotryum</taxon>
    </lineage>
</organism>
<feature type="compositionally biased region" description="Gly residues" evidence="1">
    <location>
        <begin position="111"/>
        <end position="137"/>
    </location>
</feature>
<name>U5H4Y5_USTV1</name>
<dbReference type="Proteomes" id="UP000017200">
    <property type="component" value="Unassembled WGS sequence"/>
</dbReference>
<sequence length="243" mass="23509">MLVVHVLRALGLAGTTAAQALQIATPVLYTCQASALAYTCDSGPCTVFIRPSDDPATILQSFAGRETGSGSVTYTPGAMAGSSITAFIYDSTGNVASNAPTQVFSGLTGCGSGSSAGGSQSGGNGGTGGNDSGGVHGGAPASAWPSAGPSSTTNSGPSPTSNDSSSTSAVKPSTSDSGSPATSTPTTSSTSPAAVTTTKPIDSNNTSPPIRASAAGPSLSSTCTLLASVVIITTLLLRVFVSY</sequence>
<reference evidence="3 5" key="3">
    <citation type="journal article" date="2015" name="BMC Genomics">
        <title>Sex and parasites: genomic and transcriptomic analysis of Microbotryum lychnidis-dioicae, the biotrophic and plant-castrating anther smut fungus.</title>
        <authorList>
            <person name="Perlin M.H."/>
            <person name="Amselem J."/>
            <person name="Fontanillas E."/>
            <person name="Toh S.S."/>
            <person name="Chen Z."/>
            <person name="Goldberg J."/>
            <person name="Duplessis S."/>
            <person name="Henrissat B."/>
            <person name="Young S."/>
            <person name="Zeng Q."/>
            <person name="Aguileta G."/>
            <person name="Petit E."/>
            <person name="Badouin H."/>
            <person name="Andrews J."/>
            <person name="Razeeq D."/>
            <person name="Gabaldon T."/>
            <person name="Quesneville H."/>
            <person name="Giraud T."/>
            <person name="Hood M.E."/>
            <person name="Schultz D.J."/>
            <person name="Cuomo C.A."/>
        </authorList>
    </citation>
    <scope>NUCLEOTIDE SEQUENCE [LARGE SCALE GENOMIC DNA]</scope>
    <source>
        <strain evidence="5">p1A1 Lamole</strain>
        <strain evidence="3">P1A1 Lamole</strain>
    </source>
</reference>
<evidence type="ECO:0000256" key="1">
    <source>
        <dbReference type="SAM" id="MobiDB-lite"/>
    </source>
</evidence>
<dbReference type="OrthoDB" id="3362246at2759"/>
<feature type="region of interest" description="Disordered" evidence="1">
    <location>
        <begin position="111"/>
        <end position="217"/>
    </location>
</feature>
<dbReference type="EnsemblFungi" id="MVLG_02367T0">
    <property type="protein sequence ID" value="MVLG_02367T0"/>
    <property type="gene ID" value="MVLG_02367"/>
</dbReference>
<dbReference type="EMBL" id="AEIJ01000231">
    <property type="status" value="NOT_ANNOTATED_CDS"/>
    <property type="molecule type" value="Genomic_DNA"/>
</dbReference>
<evidence type="ECO:0000313" key="5">
    <source>
        <dbReference type="Proteomes" id="UP000017200"/>
    </source>
</evidence>
<feature type="compositionally biased region" description="Polar residues" evidence="1">
    <location>
        <begin position="199"/>
        <end position="208"/>
    </location>
</feature>
<feature type="signal peptide" evidence="2">
    <location>
        <begin position="1"/>
        <end position="20"/>
    </location>
</feature>
<protein>
    <submittedName>
        <fullName evidence="3 4">Uncharacterized protein</fullName>
    </submittedName>
</protein>
<reference evidence="3" key="2">
    <citation type="submission" date="2010-11" db="EMBL/GenBank/DDBJ databases">
        <authorList>
            <consortium name="The Broad Institute Genome Sequencing Platform"/>
            <person name="Earl A."/>
            <person name="Ward D."/>
            <person name="Feldgarden M."/>
            <person name="Gevers D."/>
            <person name="Butler R."/>
            <person name="Young S.K."/>
            <person name="Zeng Q."/>
            <person name="Gargeya S."/>
            <person name="Fitzgerald M."/>
            <person name="Haas B."/>
            <person name="Abouelleil A."/>
            <person name="Alvarado L."/>
            <person name="Arachchi H.M."/>
            <person name="Berlin A."/>
            <person name="Brown A."/>
            <person name="Chapman S.B."/>
            <person name="Chen Z."/>
            <person name="Dunbar C."/>
            <person name="Freedman E."/>
            <person name="Gearin G."/>
            <person name="Gellesch M."/>
            <person name="Goldberg J."/>
            <person name="Griggs A."/>
            <person name="Gujja S."/>
            <person name="Heilman E."/>
            <person name="Heiman D."/>
            <person name="Howarth C."/>
            <person name="Larson L."/>
            <person name="Lui A."/>
            <person name="MacDonald P.J.P."/>
            <person name="Mehta T."/>
            <person name="Montmayeur A."/>
            <person name="Murphy C."/>
            <person name="Neiman D."/>
            <person name="Pearson M."/>
            <person name="Priest M."/>
            <person name="Roberts A."/>
            <person name="Saif S."/>
            <person name="Shea T."/>
            <person name="Shenoy N."/>
            <person name="Sisk P."/>
            <person name="Stolte C."/>
            <person name="Sykes S."/>
            <person name="White J."/>
            <person name="Yandava C."/>
            <person name="Wortman J."/>
            <person name="Nusbaum C."/>
            <person name="Birren B."/>
        </authorList>
    </citation>
    <scope>NUCLEOTIDE SEQUENCE</scope>
    <source>
        <strain evidence="3">P1A1 Lamole</strain>
    </source>
</reference>
<keyword evidence="2" id="KW-0732">Signal</keyword>
<feature type="chain" id="PRO_5009724417" evidence="2">
    <location>
        <begin position="21"/>
        <end position="243"/>
    </location>
</feature>
<proteinExistence type="predicted"/>
<reference evidence="5" key="1">
    <citation type="submission" date="2010-11" db="EMBL/GenBank/DDBJ databases">
        <title>The genome sequence of Microbotryum violaceum strain p1A1 Lamole.</title>
        <authorList>
            <person name="Cuomo C."/>
            <person name="Perlin M."/>
            <person name="Young S.K."/>
            <person name="Zeng Q."/>
            <person name="Gargeya S."/>
            <person name="Alvarado L."/>
            <person name="Berlin A."/>
            <person name="Chapman S.B."/>
            <person name="Chen Z."/>
            <person name="Freedman E."/>
            <person name="Gellesch M."/>
            <person name="Goldberg J."/>
            <person name="Griggs A."/>
            <person name="Gujja S."/>
            <person name="Heilman E."/>
            <person name="Heiman D."/>
            <person name="Howarth C."/>
            <person name="Mehta T."/>
            <person name="Neiman D."/>
            <person name="Pearson M."/>
            <person name="Roberts A."/>
            <person name="Saif S."/>
            <person name="Shea T."/>
            <person name="Shenoy N."/>
            <person name="Sisk P."/>
            <person name="Stolte C."/>
            <person name="Sykes S."/>
            <person name="White J."/>
            <person name="Yandava C."/>
            <person name="Haas B."/>
            <person name="Nusbaum C."/>
            <person name="Birren B."/>
        </authorList>
    </citation>
    <scope>NUCLEOTIDE SEQUENCE [LARGE SCALE GENOMIC DNA]</scope>
    <source>
        <strain evidence="5">p1A1 Lamole</strain>
    </source>
</reference>
<dbReference type="OMA" id="YTCQASA"/>
<dbReference type="InParanoid" id="U5H4Y5"/>
<dbReference type="EMBL" id="GL541660">
    <property type="protein sequence ID" value="KDE07323.1"/>
    <property type="molecule type" value="Genomic_DNA"/>
</dbReference>
<gene>
    <name evidence="3" type="ORF">MVLG_02367</name>
</gene>